<evidence type="ECO:0000313" key="3">
    <source>
        <dbReference type="Proteomes" id="UP000294894"/>
    </source>
</evidence>
<dbReference type="Proteomes" id="UP000294894">
    <property type="component" value="Chromosome"/>
</dbReference>
<reference evidence="2 3" key="1">
    <citation type="submission" date="2019-03" db="EMBL/GenBank/DDBJ databases">
        <title>Three New Species of Nocardioides, Nocardioides euryhalodurans sp. nov., Nocardioides seonyuensis sp. nov. and Nocardioides eburneoflavus sp. nov., Iolated from Soil.</title>
        <authorList>
            <person name="Roh S.G."/>
            <person name="Lee C."/>
            <person name="Kim M.-K."/>
            <person name="Kim S.B."/>
        </authorList>
    </citation>
    <scope>NUCLEOTIDE SEQUENCE [LARGE SCALE GENOMIC DNA]</scope>
    <source>
        <strain evidence="2 3">MMS17-SY117</strain>
    </source>
</reference>
<dbReference type="AlphaFoldDB" id="A0A4P7GJS3"/>
<name>A0A4P7GJS3_9ACTN</name>
<dbReference type="Gene3D" id="1.10.10.10">
    <property type="entry name" value="Winged helix-like DNA-binding domain superfamily/Winged helix DNA-binding domain"/>
    <property type="match status" value="1"/>
</dbReference>
<evidence type="ECO:0000313" key="2">
    <source>
        <dbReference type="EMBL" id="QBR92235.1"/>
    </source>
</evidence>
<proteinExistence type="predicted"/>
<dbReference type="RefSeq" id="WP_135076103.1">
    <property type="nucleotide sequence ID" value="NZ_CP038267.1"/>
</dbReference>
<dbReference type="SUPFAM" id="SSF46894">
    <property type="entry name" value="C-terminal effector domain of the bipartite response regulators"/>
    <property type="match status" value="1"/>
</dbReference>
<sequence length="256" mass="28072">MVAGLVSPRSQLEVSDAALPLMMLRQQACDRWQRTGQAETDSFRMVVTPRAQAPQLVLDRCYRARQLTTVTRWVESLEALIASDRHNRTLVHQRSLPMTSYFDAGAVTPEMIRVLGSSEGMPYHVGYGPMQMKLYDLDEVLVAGPDNCAQVGLLWLRGAPAIRAATGYLDAVRRTSVAASALVAPEGVSLTPRQHAVARLLTSGLRDTDAAERLGVSLRTFRTEVARILDELGCETRFAAGARYSVWASSQVDAGR</sequence>
<dbReference type="KEGG" id="noy:EXE57_07990"/>
<accession>A0A4P7GJS3</accession>
<dbReference type="SMART" id="SM00421">
    <property type="entry name" value="HTH_LUXR"/>
    <property type="match status" value="1"/>
</dbReference>
<feature type="domain" description="HTH luxR-type" evidence="1">
    <location>
        <begin position="187"/>
        <end position="244"/>
    </location>
</feature>
<evidence type="ECO:0000259" key="1">
    <source>
        <dbReference type="SMART" id="SM00421"/>
    </source>
</evidence>
<dbReference type="InterPro" id="IPR036388">
    <property type="entry name" value="WH-like_DNA-bd_sf"/>
</dbReference>
<dbReference type="InterPro" id="IPR016032">
    <property type="entry name" value="Sig_transdc_resp-reg_C-effctor"/>
</dbReference>
<organism evidence="2 3">
    <name type="scientific">Nocardioides euryhalodurans</name>
    <dbReference type="NCBI Taxonomy" id="2518370"/>
    <lineage>
        <taxon>Bacteria</taxon>
        <taxon>Bacillati</taxon>
        <taxon>Actinomycetota</taxon>
        <taxon>Actinomycetes</taxon>
        <taxon>Propionibacteriales</taxon>
        <taxon>Nocardioidaceae</taxon>
        <taxon>Nocardioides</taxon>
    </lineage>
</organism>
<keyword evidence="3" id="KW-1185">Reference proteome</keyword>
<dbReference type="EMBL" id="CP038267">
    <property type="protein sequence ID" value="QBR92235.1"/>
    <property type="molecule type" value="Genomic_DNA"/>
</dbReference>
<dbReference type="InterPro" id="IPR000792">
    <property type="entry name" value="Tscrpt_reg_LuxR_C"/>
</dbReference>
<dbReference type="GO" id="GO:0006355">
    <property type="term" value="P:regulation of DNA-templated transcription"/>
    <property type="evidence" value="ECO:0007669"/>
    <property type="project" value="InterPro"/>
</dbReference>
<gene>
    <name evidence="2" type="ORF">EXE57_07990</name>
</gene>
<dbReference type="PRINTS" id="PR00038">
    <property type="entry name" value="HTHLUXR"/>
</dbReference>
<dbReference type="OrthoDB" id="5932488at2"/>
<protein>
    <submittedName>
        <fullName evidence="2">LuxR family transcriptional regulator</fullName>
    </submittedName>
</protein>
<dbReference type="GO" id="GO:0003677">
    <property type="term" value="F:DNA binding"/>
    <property type="evidence" value="ECO:0007669"/>
    <property type="project" value="InterPro"/>
</dbReference>